<dbReference type="GO" id="GO:0005737">
    <property type="term" value="C:cytoplasm"/>
    <property type="evidence" value="ECO:0007669"/>
    <property type="project" value="TreeGrafter"/>
</dbReference>
<dbReference type="PANTHER" id="PTHR43435">
    <property type="entry name" value="RIBULOKINASE"/>
    <property type="match status" value="1"/>
</dbReference>
<evidence type="ECO:0000256" key="1">
    <source>
        <dbReference type="ARBA" id="ARBA00022679"/>
    </source>
</evidence>
<name>A0AA36FQI6_9BILA</name>
<gene>
    <name evidence="3" type="ORF">MSPICULIGERA_LOCUS1776</name>
</gene>
<dbReference type="SUPFAM" id="SSF53067">
    <property type="entry name" value="Actin-like ATPase domain"/>
    <property type="match status" value="1"/>
</dbReference>
<evidence type="ECO:0000313" key="4">
    <source>
        <dbReference type="Proteomes" id="UP001177023"/>
    </source>
</evidence>
<dbReference type="Proteomes" id="UP001177023">
    <property type="component" value="Unassembled WGS sequence"/>
</dbReference>
<dbReference type="GO" id="GO:0019321">
    <property type="term" value="P:pentose metabolic process"/>
    <property type="evidence" value="ECO:0007669"/>
    <property type="project" value="TreeGrafter"/>
</dbReference>
<protein>
    <recommendedName>
        <fullName evidence="5">Ribulokinase</fullName>
    </recommendedName>
</protein>
<keyword evidence="4" id="KW-1185">Reference proteome</keyword>
<dbReference type="Gene3D" id="3.30.420.40">
    <property type="match status" value="1"/>
</dbReference>
<dbReference type="EMBL" id="CATQJA010000543">
    <property type="protein sequence ID" value="CAJ0561257.1"/>
    <property type="molecule type" value="Genomic_DNA"/>
</dbReference>
<proteinExistence type="predicted"/>
<feature type="non-terminal residue" evidence="3">
    <location>
        <position position="88"/>
    </location>
</feature>
<keyword evidence="1" id="KW-0808">Transferase</keyword>
<evidence type="ECO:0008006" key="5">
    <source>
        <dbReference type="Google" id="ProtNLM"/>
    </source>
</evidence>
<comment type="caution">
    <text evidence="3">The sequence shown here is derived from an EMBL/GenBank/DDBJ whole genome shotgun (WGS) entry which is preliminary data.</text>
</comment>
<keyword evidence="2" id="KW-0418">Kinase</keyword>
<sequence>MIANATRCRVLLCREPDAMLLGGAIMATVAAGHYPNLHTAQRQMTAISRAIDPAPHLAEYYARKFAVFLELHDDQLKYERIMRGPGIA</sequence>
<evidence type="ECO:0000256" key="2">
    <source>
        <dbReference type="ARBA" id="ARBA00022777"/>
    </source>
</evidence>
<dbReference type="AlphaFoldDB" id="A0AA36FQI6"/>
<accession>A0AA36FQI6</accession>
<organism evidence="3 4">
    <name type="scientific">Mesorhabditis spiculigera</name>
    <dbReference type="NCBI Taxonomy" id="96644"/>
    <lineage>
        <taxon>Eukaryota</taxon>
        <taxon>Metazoa</taxon>
        <taxon>Ecdysozoa</taxon>
        <taxon>Nematoda</taxon>
        <taxon>Chromadorea</taxon>
        <taxon>Rhabditida</taxon>
        <taxon>Rhabditina</taxon>
        <taxon>Rhabditomorpha</taxon>
        <taxon>Rhabditoidea</taxon>
        <taxon>Rhabditidae</taxon>
        <taxon>Mesorhabditinae</taxon>
        <taxon>Mesorhabditis</taxon>
    </lineage>
</organism>
<dbReference type="PANTHER" id="PTHR43435:SF4">
    <property type="entry name" value="FGGY CARBOHYDRATE KINASE DOMAIN-CONTAINING PROTEIN"/>
    <property type="match status" value="1"/>
</dbReference>
<dbReference type="InterPro" id="IPR043129">
    <property type="entry name" value="ATPase_NBD"/>
</dbReference>
<evidence type="ECO:0000313" key="3">
    <source>
        <dbReference type="EMBL" id="CAJ0561257.1"/>
    </source>
</evidence>
<reference evidence="3" key="1">
    <citation type="submission" date="2023-06" db="EMBL/GenBank/DDBJ databases">
        <authorList>
            <person name="Delattre M."/>
        </authorList>
    </citation>
    <scope>NUCLEOTIDE SEQUENCE</scope>
    <source>
        <strain evidence="3">AF72</strain>
    </source>
</reference>
<dbReference type="GO" id="GO:0019150">
    <property type="term" value="F:D-ribulokinase activity"/>
    <property type="evidence" value="ECO:0007669"/>
    <property type="project" value="TreeGrafter"/>
</dbReference>